<accession>A0ACB8QHY9</accession>
<organism evidence="1 2">
    <name type="scientific">Vararia minispora EC-137</name>
    <dbReference type="NCBI Taxonomy" id="1314806"/>
    <lineage>
        <taxon>Eukaryota</taxon>
        <taxon>Fungi</taxon>
        <taxon>Dikarya</taxon>
        <taxon>Basidiomycota</taxon>
        <taxon>Agaricomycotina</taxon>
        <taxon>Agaricomycetes</taxon>
        <taxon>Russulales</taxon>
        <taxon>Lachnocladiaceae</taxon>
        <taxon>Vararia</taxon>
    </lineage>
</organism>
<gene>
    <name evidence="1" type="ORF">K488DRAFT_52534</name>
</gene>
<reference evidence="1" key="1">
    <citation type="submission" date="2021-02" db="EMBL/GenBank/DDBJ databases">
        <authorList>
            <consortium name="DOE Joint Genome Institute"/>
            <person name="Ahrendt S."/>
            <person name="Looney B.P."/>
            <person name="Miyauchi S."/>
            <person name="Morin E."/>
            <person name="Drula E."/>
            <person name="Courty P.E."/>
            <person name="Chicoki N."/>
            <person name="Fauchery L."/>
            <person name="Kohler A."/>
            <person name="Kuo A."/>
            <person name="Labutti K."/>
            <person name="Pangilinan J."/>
            <person name="Lipzen A."/>
            <person name="Riley R."/>
            <person name="Andreopoulos W."/>
            <person name="He G."/>
            <person name="Johnson J."/>
            <person name="Barry K.W."/>
            <person name="Grigoriev I.V."/>
            <person name="Nagy L."/>
            <person name="Hibbett D."/>
            <person name="Henrissat B."/>
            <person name="Matheny P.B."/>
            <person name="Labbe J."/>
            <person name="Martin F."/>
        </authorList>
    </citation>
    <scope>NUCLEOTIDE SEQUENCE</scope>
    <source>
        <strain evidence="1">EC-137</strain>
    </source>
</reference>
<dbReference type="EMBL" id="MU273588">
    <property type="protein sequence ID" value="KAI0031225.1"/>
    <property type="molecule type" value="Genomic_DNA"/>
</dbReference>
<sequence>MTVSTKPVVWMPSGIHPDAFKLANELFDVITPEDPRAANWWVYADGSVVRTGGISVEEAEKAHRLKIVSRNGVGYETIPVKTCFERGIIVTRLPGINTHSVAELCVALTLAVLRRVVELDRRMRRGEVLPSIDWLSTSVDGKMLGLVGMGDIARSYAWRMSRAFNTPILVYSPTSSPLKWTDKDPSGRPPIPHTRVQSLEELLQRSDIVSLHCPATPQTCRMMGKRQFEMMKPTAVFINTARGALVDEDALTYALKNRVIYGAGLDVLCHEPATIERYSKLYELENIVLQPHAGAGSEEVQRESCIKAVRTVHSFLLEKDIGDSSEVKYL</sequence>
<evidence type="ECO:0000313" key="1">
    <source>
        <dbReference type="EMBL" id="KAI0031225.1"/>
    </source>
</evidence>
<proteinExistence type="predicted"/>
<comment type="caution">
    <text evidence="1">The sequence shown here is derived from an EMBL/GenBank/DDBJ whole genome shotgun (WGS) entry which is preliminary data.</text>
</comment>
<keyword evidence="2" id="KW-1185">Reference proteome</keyword>
<dbReference type="Proteomes" id="UP000814128">
    <property type="component" value="Unassembled WGS sequence"/>
</dbReference>
<protein>
    <submittedName>
        <fullName evidence="1">D-isomer specific 2-hydroxyacid dehydrogenase</fullName>
    </submittedName>
</protein>
<reference evidence="1" key="2">
    <citation type="journal article" date="2022" name="New Phytol.">
        <title>Evolutionary transition to the ectomycorrhizal habit in the genomes of a hyperdiverse lineage of mushroom-forming fungi.</title>
        <authorList>
            <person name="Looney B."/>
            <person name="Miyauchi S."/>
            <person name="Morin E."/>
            <person name="Drula E."/>
            <person name="Courty P.E."/>
            <person name="Kohler A."/>
            <person name="Kuo A."/>
            <person name="LaButti K."/>
            <person name="Pangilinan J."/>
            <person name="Lipzen A."/>
            <person name="Riley R."/>
            <person name="Andreopoulos W."/>
            <person name="He G."/>
            <person name="Johnson J."/>
            <person name="Nolan M."/>
            <person name="Tritt A."/>
            <person name="Barry K.W."/>
            <person name="Grigoriev I.V."/>
            <person name="Nagy L.G."/>
            <person name="Hibbett D."/>
            <person name="Henrissat B."/>
            <person name="Matheny P.B."/>
            <person name="Labbe J."/>
            <person name="Martin F.M."/>
        </authorList>
    </citation>
    <scope>NUCLEOTIDE SEQUENCE</scope>
    <source>
        <strain evidence="1">EC-137</strain>
    </source>
</reference>
<name>A0ACB8QHY9_9AGAM</name>
<evidence type="ECO:0000313" key="2">
    <source>
        <dbReference type="Proteomes" id="UP000814128"/>
    </source>
</evidence>